<dbReference type="AlphaFoldDB" id="A0A7W5ZQE3"/>
<name>A0A7W5ZQE3_9BACT</name>
<reference evidence="1 2" key="1">
    <citation type="submission" date="2020-08" db="EMBL/GenBank/DDBJ databases">
        <title>Genomic Encyclopedia of Type Strains, Phase IV (KMG-IV): sequencing the most valuable type-strain genomes for metagenomic binning, comparative biology and taxonomic classification.</title>
        <authorList>
            <person name="Goeker M."/>
        </authorList>
    </citation>
    <scope>NUCLEOTIDE SEQUENCE [LARGE SCALE GENOMIC DNA]</scope>
    <source>
        <strain evidence="1 2">DSM 17976</strain>
    </source>
</reference>
<evidence type="ECO:0000313" key="1">
    <source>
        <dbReference type="EMBL" id="MBB3839779.1"/>
    </source>
</evidence>
<accession>A0A7W5ZQE3</accession>
<gene>
    <name evidence="1" type="ORF">FHS57_003790</name>
</gene>
<sequence length="68" mass="8060">MRTNIEIDESKIAAIRQLNSNLKTKKEIIDTALEELINTMRRQRLRQMRGKGWDGDLDEMRTYEVPLI</sequence>
<dbReference type="Proteomes" id="UP000541352">
    <property type="component" value="Unassembled WGS sequence"/>
</dbReference>
<dbReference type="InterPro" id="IPR019239">
    <property type="entry name" value="VapB_antitoxin"/>
</dbReference>
<dbReference type="EMBL" id="JACIBY010000008">
    <property type="protein sequence ID" value="MBB3839779.1"/>
    <property type="molecule type" value="Genomic_DNA"/>
</dbReference>
<keyword evidence="2" id="KW-1185">Reference proteome</keyword>
<dbReference type="RefSeq" id="WP_183976326.1">
    <property type="nucleotide sequence ID" value="NZ_JACIBY010000008.1"/>
</dbReference>
<comment type="caution">
    <text evidence="1">The sequence shown here is derived from an EMBL/GenBank/DDBJ whole genome shotgun (WGS) entry which is preliminary data.</text>
</comment>
<dbReference type="Pfam" id="PF09957">
    <property type="entry name" value="VapB_antitoxin"/>
    <property type="match status" value="1"/>
</dbReference>
<protein>
    <submittedName>
        <fullName evidence="1">Arc/MetJ family transcription regulator</fullName>
    </submittedName>
</protein>
<proteinExistence type="predicted"/>
<organism evidence="1 2">
    <name type="scientific">Runella defluvii</name>
    <dbReference type="NCBI Taxonomy" id="370973"/>
    <lineage>
        <taxon>Bacteria</taxon>
        <taxon>Pseudomonadati</taxon>
        <taxon>Bacteroidota</taxon>
        <taxon>Cytophagia</taxon>
        <taxon>Cytophagales</taxon>
        <taxon>Spirosomataceae</taxon>
        <taxon>Runella</taxon>
    </lineage>
</organism>
<evidence type="ECO:0000313" key="2">
    <source>
        <dbReference type="Proteomes" id="UP000541352"/>
    </source>
</evidence>